<dbReference type="AlphaFoldDB" id="A0A6A4WBP1"/>
<proteinExistence type="predicted"/>
<reference evidence="1 2" key="1">
    <citation type="submission" date="2019-07" db="EMBL/GenBank/DDBJ databases">
        <title>Draft genome assembly of a fouling barnacle, Amphibalanus amphitrite (Darwin, 1854): The first reference genome for Thecostraca.</title>
        <authorList>
            <person name="Kim W."/>
        </authorList>
    </citation>
    <scope>NUCLEOTIDE SEQUENCE [LARGE SCALE GENOMIC DNA]</scope>
    <source>
        <strain evidence="1">SNU_AA5</strain>
        <tissue evidence="1">Soma without cirri and trophi</tissue>
    </source>
</reference>
<organism evidence="1 2">
    <name type="scientific">Amphibalanus amphitrite</name>
    <name type="common">Striped barnacle</name>
    <name type="synonym">Balanus amphitrite</name>
    <dbReference type="NCBI Taxonomy" id="1232801"/>
    <lineage>
        <taxon>Eukaryota</taxon>
        <taxon>Metazoa</taxon>
        <taxon>Ecdysozoa</taxon>
        <taxon>Arthropoda</taxon>
        <taxon>Crustacea</taxon>
        <taxon>Multicrustacea</taxon>
        <taxon>Cirripedia</taxon>
        <taxon>Thoracica</taxon>
        <taxon>Thoracicalcarea</taxon>
        <taxon>Balanomorpha</taxon>
        <taxon>Balanoidea</taxon>
        <taxon>Balanidae</taxon>
        <taxon>Amphibalaninae</taxon>
        <taxon>Amphibalanus</taxon>
    </lineage>
</organism>
<gene>
    <name evidence="1" type="ORF">FJT64_027779</name>
</gene>
<sequence>MHDKGERVTLDTFLARVQEDLATLDLSRSSLWKLLLQNGYRFRSVDKRRILMEKPAVVSAHASVLRTMHTASKKEDLKVWLFHNNVPFEDMLKCCDHVCKLEQEFWANDRLMDDIGPFTIDMRSGSSDGDEE</sequence>
<comment type="caution">
    <text evidence="1">The sequence shown here is derived from an EMBL/GenBank/DDBJ whole genome shotgun (WGS) entry which is preliminary data.</text>
</comment>
<dbReference type="OrthoDB" id="10039611at2759"/>
<dbReference type="EMBL" id="VIIS01001363">
    <property type="protein sequence ID" value="KAF0299458.1"/>
    <property type="molecule type" value="Genomic_DNA"/>
</dbReference>
<evidence type="ECO:0000313" key="1">
    <source>
        <dbReference type="EMBL" id="KAF0299458.1"/>
    </source>
</evidence>
<protein>
    <submittedName>
        <fullName evidence="1">Uncharacterized protein</fullName>
    </submittedName>
</protein>
<evidence type="ECO:0000313" key="2">
    <source>
        <dbReference type="Proteomes" id="UP000440578"/>
    </source>
</evidence>
<accession>A0A6A4WBP1</accession>
<keyword evidence="2" id="KW-1185">Reference proteome</keyword>
<dbReference type="Proteomes" id="UP000440578">
    <property type="component" value="Unassembled WGS sequence"/>
</dbReference>
<name>A0A6A4WBP1_AMPAM</name>